<dbReference type="InterPro" id="IPR036236">
    <property type="entry name" value="Znf_C2H2_sf"/>
</dbReference>
<feature type="compositionally biased region" description="Polar residues" evidence="8">
    <location>
        <begin position="180"/>
        <end position="222"/>
    </location>
</feature>
<dbReference type="Proteomes" id="UP001476798">
    <property type="component" value="Unassembled WGS sequence"/>
</dbReference>
<protein>
    <recommendedName>
        <fullName evidence="9">C2H2-type domain-containing protein</fullName>
    </recommendedName>
</protein>
<accession>A0ABV0MX34</accession>
<dbReference type="PROSITE" id="PS50157">
    <property type="entry name" value="ZINC_FINGER_C2H2_2"/>
    <property type="match status" value="3"/>
</dbReference>
<feature type="domain" description="C2H2-type" evidence="9">
    <location>
        <begin position="189"/>
        <end position="216"/>
    </location>
</feature>
<evidence type="ECO:0000259" key="9">
    <source>
        <dbReference type="PROSITE" id="PS50157"/>
    </source>
</evidence>
<dbReference type="InterPro" id="IPR050331">
    <property type="entry name" value="Zinc_finger"/>
</dbReference>
<feature type="domain" description="C2H2-type" evidence="9">
    <location>
        <begin position="239"/>
        <end position="266"/>
    </location>
</feature>
<dbReference type="PROSITE" id="PS00028">
    <property type="entry name" value="ZINC_FINGER_C2H2_1"/>
    <property type="match status" value="3"/>
</dbReference>
<evidence type="ECO:0000256" key="6">
    <source>
        <dbReference type="ARBA" id="ARBA00023242"/>
    </source>
</evidence>
<feature type="compositionally biased region" description="Basic and acidic residues" evidence="8">
    <location>
        <begin position="223"/>
        <end position="238"/>
    </location>
</feature>
<gene>
    <name evidence="10" type="ORF">GOODEAATRI_032190</name>
</gene>
<feature type="domain" description="C2H2-type" evidence="9">
    <location>
        <begin position="267"/>
        <end position="294"/>
    </location>
</feature>
<feature type="compositionally biased region" description="Basic and acidic residues" evidence="8">
    <location>
        <begin position="170"/>
        <end position="179"/>
    </location>
</feature>
<comment type="caution">
    <text evidence="10">The sequence shown here is derived from an EMBL/GenBank/DDBJ whole genome shotgun (WGS) entry which is preliminary data.</text>
</comment>
<feature type="region of interest" description="Disordered" evidence="8">
    <location>
        <begin position="81"/>
        <end position="238"/>
    </location>
</feature>
<evidence type="ECO:0000256" key="8">
    <source>
        <dbReference type="SAM" id="MobiDB-lite"/>
    </source>
</evidence>
<dbReference type="InterPro" id="IPR013087">
    <property type="entry name" value="Znf_C2H2_type"/>
</dbReference>
<dbReference type="PANTHER" id="PTHR16515">
    <property type="entry name" value="PR DOMAIN ZINC FINGER PROTEIN"/>
    <property type="match status" value="1"/>
</dbReference>
<evidence type="ECO:0000256" key="1">
    <source>
        <dbReference type="ARBA" id="ARBA00004123"/>
    </source>
</evidence>
<proteinExistence type="predicted"/>
<evidence type="ECO:0000256" key="4">
    <source>
        <dbReference type="ARBA" id="ARBA00022771"/>
    </source>
</evidence>
<evidence type="ECO:0000256" key="7">
    <source>
        <dbReference type="PROSITE-ProRule" id="PRU00042"/>
    </source>
</evidence>
<dbReference type="SMART" id="SM00355">
    <property type="entry name" value="ZnF_C2H2"/>
    <property type="match status" value="3"/>
</dbReference>
<feature type="non-terminal residue" evidence="10">
    <location>
        <position position="1"/>
    </location>
</feature>
<evidence type="ECO:0000313" key="10">
    <source>
        <dbReference type="EMBL" id="MEQ2163627.1"/>
    </source>
</evidence>
<keyword evidence="6" id="KW-0539">Nucleus</keyword>
<evidence type="ECO:0000256" key="5">
    <source>
        <dbReference type="ARBA" id="ARBA00022833"/>
    </source>
</evidence>
<reference evidence="10 11" key="1">
    <citation type="submission" date="2021-06" db="EMBL/GenBank/DDBJ databases">
        <authorList>
            <person name="Palmer J.M."/>
        </authorList>
    </citation>
    <scope>NUCLEOTIDE SEQUENCE [LARGE SCALE GENOMIC DNA]</scope>
    <source>
        <strain evidence="10 11">GA_2019</strain>
        <tissue evidence="10">Muscle</tissue>
    </source>
</reference>
<evidence type="ECO:0000256" key="2">
    <source>
        <dbReference type="ARBA" id="ARBA00022723"/>
    </source>
</evidence>
<comment type="subcellular location">
    <subcellularLocation>
        <location evidence="1">Nucleus</location>
    </subcellularLocation>
</comment>
<evidence type="ECO:0000256" key="3">
    <source>
        <dbReference type="ARBA" id="ARBA00022737"/>
    </source>
</evidence>
<evidence type="ECO:0000313" key="11">
    <source>
        <dbReference type="Proteomes" id="UP001476798"/>
    </source>
</evidence>
<keyword evidence="5" id="KW-0862">Zinc</keyword>
<keyword evidence="2" id="KW-0479">Metal-binding</keyword>
<name>A0ABV0MX34_9TELE</name>
<organism evidence="10 11">
    <name type="scientific">Goodea atripinnis</name>
    <dbReference type="NCBI Taxonomy" id="208336"/>
    <lineage>
        <taxon>Eukaryota</taxon>
        <taxon>Metazoa</taxon>
        <taxon>Chordata</taxon>
        <taxon>Craniata</taxon>
        <taxon>Vertebrata</taxon>
        <taxon>Euteleostomi</taxon>
        <taxon>Actinopterygii</taxon>
        <taxon>Neopterygii</taxon>
        <taxon>Teleostei</taxon>
        <taxon>Neoteleostei</taxon>
        <taxon>Acanthomorphata</taxon>
        <taxon>Ovalentaria</taxon>
        <taxon>Atherinomorphae</taxon>
        <taxon>Cyprinodontiformes</taxon>
        <taxon>Goodeidae</taxon>
        <taxon>Goodea</taxon>
    </lineage>
</organism>
<dbReference type="EMBL" id="JAHRIO010015847">
    <property type="protein sequence ID" value="MEQ2163627.1"/>
    <property type="molecule type" value="Genomic_DNA"/>
</dbReference>
<keyword evidence="11" id="KW-1185">Reference proteome</keyword>
<feature type="non-terminal residue" evidence="10">
    <location>
        <position position="298"/>
    </location>
</feature>
<sequence>VQQMLLVKEAPEEQSPGVDHIKEEQEELWISQEEGGQLSVKEEIDAPRCPETLHLKEELWTGLEGEQLSVKEADANMFPLTAAPLKSEDDEEKPLFSQLHQIENRDIPTSSAADQMKVEPDEEDYGGAESNRKTDLNTHGDTFNSSETEDSEEDDVNHPDSGSETEDSNDDWKESRTRESGGNSVSRSISCSDCGQQFDTKLSLQNHMADHSPNSSSANGKSLSEKKNVDTPKKDQKGLKCDECGKSFEKKNHLNKHMRVHTGEKPFGCHLCGQSFSIKSTLNSHMRVHTGEKPFGCD</sequence>
<dbReference type="Pfam" id="PF00096">
    <property type="entry name" value="zf-C2H2"/>
    <property type="match status" value="3"/>
</dbReference>
<dbReference type="SUPFAM" id="SSF57667">
    <property type="entry name" value="beta-beta-alpha zinc fingers"/>
    <property type="match status" value="2"/>
</dbReference>
<dbReference type="Gene3D" id="3.30.160.60">
    <property type="entry name" value="Classic Zinc Finger"/>
    <property type="match status" value="2"/>
</dbReference>
<dbReference type="PANTHER" id="PTHR16515:SF66">
    <property type="entry name" value="C2H2-TYPE DOMAIN-CONTAINING PROTEIN"/>
    <property type="match status" value="1"/>
</dbReference>
<keyword evidence="4 7" id="KW-0863">Zinc-finger</keyword>
<keyword evidence="3" id="KW-0677">Repeat</keyword>